<dbReference type="PROSITE" id="PS51068">
    <property type="entry name" value="FPG_CAT"/>
    <property type="match status" value="1"/>
</dbReference>
<dbReference type="Gene3D" id="1.10.8.50">
    <property type="match status" value="1"/>
</dbReference>
<evidence type="ECO:0000313" key="12">
    <source>
        <dbReference type="Proteomes" id="UP001597601"/>
    </source>
</evidence>
<dbReference type="SMART" id="SM00898">
    <property type="entry name" value="Fapy_DNA_glyco"/>
    <property type="match status" value="1"/>
</dbReference>
<dbReference type="Pfam" id="PF06831">
    <property type="entry name" value="H2TH"/>
    <property type="match status" value="1"/>
</dbReference>
<sequence length="257" mass="28801">MPELPDLQVFSKNLNKLFKGKTLNNIEITNAKNLNVSAAKLREALEGSELAEVKRVGKELHFEFNNKHILAIHLMLNGKLHTLDGSNENKFSIIALFFKGGKGLALTDFQALATPTLDPAESDIPDALGVTEAYLKQKLSKTKTPVKTVLMNQKVLRGIGNAYADEILWDARLSPFSVSNKLPEGKVQQLLKSIEEVLKDAEKQIVKIQPDIISGEIRDFLKVHLPKQKRTETGATIHQKRLAGRKTYFTDEQEMFE</sequence>
<dbReference type="RefSeq" id="WP_377126163.1">
    <property type="nucleotide sequence ID" value="NZ_JBHUON010000009.1"/>
</dbReference>
<keyword evidence="12" id="KW-1185">Reference proteome</keyword>
<dbReference type="Gene3D" id="3.20.190.10">
    <property type="entry name" value="MutM-like, N-terminal"/>
    <property type="match status" value="1"/>
</dbReference>
<dbReference type="InterPro" id="IPR010979">
    <property type="entry name" value="Ribosomal_uS13-like_H2TH"/>
</dbReference>
<feature type="domain" description="Formamidopyrimidine-DNA glycosylase catalytic" evidence="10">
    <location>
        <begin position="2"/>
        <end position="113"/>
    </location>
</feature>
<dbReference type="Proteomes" id="UP001597601">
    <property type="component" value="Unassembled WGS sequence"/>
</dbReference>
<keyword evidence="5" id="KW-0238">DNA-binding</keyword>
<evidence type="ECO:0000256" key="2">
    <source>
        <dbReference type="ARBA" id="ARBA00009409"/>
    </source>
</evidence>
<evidence type="ECO:0000313" key="11">
    <source>
        <dbReference type="EMBL" id="MFD2864878.1"/>
    </source>
</evidence>
<evidence type="ECO:0000256" key="8">
    <source>
        <dbReference type="ARBA" id="ARBA00023268"/>
    </source>
</evidence>
<keyword evidence="9" id="KW-0326">Glycosidase</keyword>
<keyword evidence="3" id="KW-0227">DNA damage</keyword>
<dbReference type="InterPro" id="IPR035937">
    <property type="entry name" value="FPG_N"/>
</dbReference>
<keyword evidence="6" id="KW-0234">DNA repair</keyword>
<reference evidence="12" key="1">
    <citation type="journal article" date="2019" name="Int. J. Syst. Evol. Microbiol.">
        <title>The Global Catalogue of Microorganisms (GCM) 10K type strain sequencing project: providing services to taxonomists for standard genome sequencing and annotation.</title>
        <authorList>
            <consortium name="The Broad Institute Genomics Platform"/>
            <consortium name="The Broad Institute Genome Sequencing Center for Infectious Disease"/>
            <person name="Wu L."/>
            <person name="Ma J."/>
        </authorList>
    </citation>
    <scope>NUCLEOTIDE SEQUENCE [LARGE SCALE GENOMIC DNA]</scope>
    <source>
        <strain evidence="12">KCTC 52232</strain>
    </source>
</reference>
<evidence type="ECO:0000256" key="3">
    <source>
        <dbReference type="ARBA" id="ARBA00022763"/>
    </source>
</evidence>
<keyword evidence="4" id="KW-0378">Hydrolase</keyword>
<dbReference type="PANTHER" id="PTHR22993">
    <property type="entry name" value="FORMAMIDOPYRIMIDINE-DNA GLYCOSYLASE"/>
    <property type="match status" value="1"/>
</dbReference>
<evidence type="ECO:0000256" key="9">
    <source>
        <dbReference type="ARBA" id="ARBA00023295"/>
    </source>
</evidence>
<dbReference type="EMBL" id="JBHUON010000009">
    <property type="protein sequence ID" value="MFD2864878.1"/>
    <property type="molecule type" value="Genomic_DNA"/>
</dbReference>
<dbReference type="SUPFAM" id="SSF46946">
    <property type="entry name" value="S13-like H2TH domain"/>
    <property type="match status" value="1"/>
</dbReference>
<dbReference type="InterPro" id="IPR012319">
    <property type="entry name" value="FPG_cat"/>
</dbReference>
<accession>A0ABW5XNQ1</accession>
<gene>
    <name evidence="11" type="ORF">ACFSYC_09280</name>
</gene>
<evidence type="ECO:0000256" key="5">
    <source>
        <dbReference type="ARBA" id="ARBA00023125"/>
    </source>
</evidence>
<keyword evidence="8" id="KW-0511">Multifunctional enzyme</keyword>
<comment type="caution">
    <text evidence="11">The sequence shown here is derived from an EMBL/GenBank/DDBJ whole genome shotgun (WGS) entry which is preliminary data.</text>
</comment>
<organism evidence="11 12">
    <name type="scientific">Mucilaginibacter antarcticus</name>
    <dbReference type="NCBI Taxonomy" id="1855725"/>
    <lineage>
        <taxon>Bacteria</taxon>
        <taxon>Pseudomonadati</taxon>
        <taxon>Bacteroidota</taxon>
        <taxon>Sphingobacteriia</taxon>
        <taxon>Sphingobacteriales</taxon>
        <taxon>Sphingobacteriaceae</taxon>
        <taxon>Mucilaginibacter</taxon>
    </lineage>
</organism>
<dbReference type="SUPFAM" id="SSF81624">
    <property type="entry name" value="N-terminal domain of MutM-like DNA repair proteins"/>
    <property type="match status" value="1"/>
</dbReference>
<evidence type="ECO:0000256" key="7">
    <source>
        <dbReference type="ARBA" id="ARBA00023239"/>
    </source>
</evidence>
<dbReference type="SMART" id="SM01232">
    <property type="entry name" value="H2TH"/>
    <property type="match status" value="1"/>
</dbReference>
<keyword evidence="7" id="KW-0456">Lyase</keyword>
<protein>
    <submittedName>
        <fullName evidence="11">DNA-formamidopyrimidine glycosylase family protein</fullName>
    </submittedName>
</protein>
<evidence type="ECO:0000256" key="6">
    <source>
        <dbReference type="ARBA" id="ARBA00023204"/>
    </source>
</evidence>
<evidence type="ECO:0000256" key="1">
    <source>
        <dbReference type="ARBA" id="ARBA00001668"/>
    </source>
</evidence>
<dbReference type="Pfam" id="PF01149">
    <property type="entry name" value="Fapy_DNA_glyco"/>
    <property type="match status" value="1"/>
</dbReference>
<dbReference type="InterPro" id="IPR015886">
    <property type="entry name" value="H2TH_FPG"/>
</dbReference>
<name>A0ABW5XNQ1_9SPHI</name>
<proteinExistence type="inferred from homology"/>
<evidence type="ECO:0000256" key="4">
    <source>
        <dbReference type="ARBA" id="ARBA00022801"/>
    </source>
</evidence>
<comment type="similarity">
    <text evidence="2">Belongs to the FPG family.</text>
</comment>
<comment type="catalytic activity">
    <reaction evidence="1">
        <text>Hydrolysis of DNA containing ring-opened 7-methylguanine residues, releasing 2,6-diamino-4-hydroxy-5-(N-methyl)formamidopyrimidine.</text>
        <dbReference type="EC" id="3.2.2.23"/>
    </reaction>
</comment>
<dbReference type="PANTHER" id="PTHR22993:SF9">
    <property type="entry name" value="FORMAMIDOPYRIMIDINE-DNA GLYCOSYLASE"/>
    <property type="match status" value="1"/>
</dbReference>
<evidence type="ECO:0000259" key="10">
    <source>
        <dbReference type="PROSITE" id="PS51068"/>
    </source>
</evidence>